<name>A0ABV6M6B8_9ACTN</name>
<evidence type="ECO:0000313" key="1">
    <source>
        <dbReference type="EMBL" id="MFC0530242.1"/>
    </source>
</evidence>
<comment type="caution">
    <text evidence="1">The sequence shown here is derived from an EMBL/GenBank/DDBJ whole genome shotgun (WGS) entry which is preliminary data.</text>
</comment>
<sequence>MPDTWSSKDKHPRDKTPLGIINRAAMAQLTLTVPSTLVDPSTPAVALPMIDLRARLLRGNVDRETKDRVWRHIGALAREHKKDWNLFALGMAYPGMRRRAWKWTEGLTFKQTEQFHYTFAIEFIAAMHRLKLDHPNVVRRFIGAAYDHATGRKRQPEPEPDIVDVATLSEKDWQDADRRRQKDPVSVLDRLVEQTRAARDGHRLTDLHATLIDRTYLRHEKLRDVAEHLDMNESNASKHRRRAEILIARLLHREDLITAATEQTPADLDPDSGS</sequence>
<evidence type="ECO:0000313" key="2">
    <source>
        <dbReference type="Proteomes" id="UP001589867"/>
    </source>
</evidence>
<gene>
    <name evidence="1" type="ORF">ACFFIA_21495</name>
</gene>
<dbReference type="RefSeq" id="WP_377253404.1">
    <property type="nucleotide sequence ID" value="NZ_JBHLUH010000042.1"/>
</dbReference>
<evidence type="ECO:0008006" key="3">
    <source>
        <dbReference type="Google" id="ProtNLM"/>
    </source>
</evidence>
<protein>
    <recommendedName>
        <fullName evidence="3">Sigma-70 family RNA polymerase sigma factor</fullName>
    </recommendedName>
</protein>
<reference evidence="1 2" key="1">
    <citation type="submission" date="2024-09" db="EMBL/GenBank/DDBJ databases">
        <authorList>
            <person name="Sun Q."/>
            <person name="Mori K."/>
        </authorList>
    </citation>
    <scope>NUCLEOTIDE SEQUENCE [LARGE SCALE GENOMIC DNA]</scope>
    <source>
        <strain evidence="1 2">TBRC 3947</strain>
    </source>
</reference>
<keyword evidence="2" id="KW-1185">Reference proteome</keyword>
<dbReference type="Proteomes" id="UP001589867">
    <property type="component" value="Unassembled WGS sequence"/>
</dbReference>
<organism evidence="1 2">
    <name type="scientific">Phytohabitans kaempferiae</name>
    <dbReference type="NCBI Taxonomy" id="1620943"/>
    <lineage>
        <taxon>Bacteria</taxon>
        <taxon>Bacillati</taxon>
        <taxon>Actinomycetota</taxon>
        <taxon>Actinomycetes</taxon>
        <taxon>Micromonosporales</taxon>
        <taxon>Micromonosporaceae</taxon>
    </lineage>
</organism>
<proteinExistence type="predicted"/>
<accession>A0ABV6M6B8</accession>
<dbReference type="EMBL" id="JBHLUH010000042">
    <property type="protein sequence ID" value="MFC0530242.1"/>
    <property type="molecule type" value="Genomic_DNA"/>
</dbReference>